<comment type="caution">
    <text evidence="1">The sequence shown here is derived from an EMBL/GenBank/DDBJ whole genome shotgun (WGS) entry which is preliminary data.</text>
</comment>
<evidence type="ECO:0000313" key="1">
    <source>
        <dbReference type="EMBL" id="KAJ8124988.1"/>
    </source>
</evidence>
<evidence type="ECO:0000313" key="2">
    <source>
        <dbReference type="Proteomes" id="UP001153332"/>
    </source>
</evidence>
<organism evidence="1 2">
    <name type="scientific">Lasiodiplodia mahajangana</name>
    <dbReference type="NCBI Taxonomy" id="1108764"/>
    <lineage>
        <taxon>Eukaryota</taxon>
        <taxon>Fungi</taxon>
        <taxon>Dikarya</taxon>
        <taxon>Ascomycota</taxon>
        <taxon>Pezizomycotina</taxon>
        <taxon>Dothideomycetes</taxon>
        <taxon>Dothideomycetes incertae sedis</taxon>
        <taxon>Botryosphaeriales</taxon>
        <taxon>Botryosphaeriaceae</taxon>
        <taxon>Lasiodiplodia</taxon>
    </lineage>
</organism>
<dbReference type="Proteomes" id="UP001153332">
    <property type="component" value="Unassembled WGS sequence"/>
</dbReference>
<proteinExistence type="predicted"/>
<gene>
    <name evidence="1" type="ORF">O1611_g8652</name>
</gene>
<dbReference type="EMBL" id="JAPUUL010002634">
    <property type="protein sequence ID" value="KAJ8124988.1"/>
    <property type="molecule type" value="Genomic_DNA"/>
</dbReference>
<name>A0ACC2JCF1_9PEZI</name>
<sequence length="433" mass="47689">MTSMEAESVTTILCTSKQTRFNIGTPDYRELDIEGLDITVKSGTSAKAKGSTSNTSTKKVAKGKARSEGTEILENATLRLKAGQRYALVGRNGSGKSTLLKAIAEKLIPGIPEETRVVILQQTDAEDFNTDADPEQIASQPSATSGRSVLEEVIERATARHEAQRELEVLARGVESTNPFDALRSLRKVRRERLQKDLFLKAKDAKLRSGARGIQARKALIATEKTVAEFDILYEQKDDEISPEVLAKETSEAAEMLADLHLSIEPSKMAGIESRARKLLTGLGFTEATMLKAVSSLSGGWKMRTSLAATLLQETDILILDEPTNFLDLLGIMWLQRYLITLAESTNPPTLILVSHDRDFISLCTDILILRDKSIIGFHGDLPTYESAQAEKKIHLTKLKEAQDRQKDHIQQTPISPALLRVGSKREAANTPR</sequence>
<accession>A0ACC2JCF1</accession>
<reference evidence="1" key="1">
    <citation type="submission" date="2022-12" db="EMBL/GenBank/DDBJ databases">
        <title>Genome Sequence of Lasiodiplodia mahajangana.</title>
        <authorList>
            <person name="Buettner E."/>
        </authorList>
    </citation>
    <scope>NUCLEOTIDE SEQUENCE</scope>
    <source>
        <strain evidence="1">VT137</strain>
    </source>
</reference>
<keyword evidence="2" id="KW-1185">Reference proteome</keyword>
<protein>
    <submittedName>
        <fullName evidence="1">Uncharacterized protein</fullName>
    </submittedName>
</protein>